<sequence length="796" mass="92336">IAEEKQVTKITAKVKEARKSKSFDTFYCVACFVSEETLSRIIVPLKNVLFECNNHKVLKKVSRCIQKVVFGLTENSSLSESCLLTFFYGIVHGLIPELTVSKERKSSSVKTIKSDYMLVEKPSKKEKKVKSKISTNRFILVQECLHILHILLKKDRLKSTNAEHVALLEPFVSLLSDFIVSNHPRLSTMALKCLNLIILRFSTLESFKTYANTIKNNLFVLMHKHTGVGMQQGENYDLVIMLFKTMHCLISEIDFVQLDEKQLEVLLVYCEKDIYENSRQAVAFAMLKAIISRRLQSPALKDIMSKLAGMLVQSHQDYVRKQCIHIWMRYLTDIPLGLKLRHHLMFFIRQLDYEHETGRLAVLELLMSVVARFPDVFNSYIDLLFIPVASRLINEESKKAKELASEVITKIFHRADFSKRNSLVSDIILSWFQHSSVLQKQLAVRLLILLSDVEQQQFKKRFHLIIPLLKKNLEACIEVEDNNAEFSTPEDHLVYQLLILFLRMLKIEGNLSKSEEFLEDIFAILKSINETYLSHAHLWVRIVSVEIFEELFASFSVEEVSCAMNEPKVSNEYLLSNTPLVMWSLCSKFLDLLRNVSESDVFGGSLIKNMLFVAKVFIRTPDSWESNEELCYTKMNIKWLISRMVREVRREVSENEKCYTKRTLIFKWIAATVLELNSEQLSSSLEVLLMPLCREVSSKRNENEKVDSSLINLVEDVLKVIRGAVGKDTFNNKYAKIISIQNRRRMHRKSQRTIELIVNPLKGLKRKHKKHVAFRENKKRKIAEKKGKVVKKRRVS</sequence>
<dbReference type="OrthoDB" id="360653at2759"/>
<evidence type="ECO:0000313" key="4">
    <source>
        <dbReference type="Proteomes" id="UP000288716"/>
    </source>
</evidence>
<feature type="domain" description="U3 small nucleolar RNA-associated protein 20 C-terminal" evidence="2">
    <location>
        <begin position="440"/>
        <end position="783"/>
    </location>
</feature>
<protein>
    <submittedName>
        <fullName evidence="3">Small subunit processome component 20-like protein</fullName>
    </submittedName>
</protein>
<evidence type="ECO:0000259" key="2">
    <source>
        <dbReference type="Pfam" id="PF23099"/>
    </source>
</evidence>
<feature type="non-terminal residue" evidence="3">
    <location>
        <position position="1"/>
    </location>
</feature>
<dbReference type="GO" id="GO:0032040">
    <property type="term" value="C:small-subunit processome"/>
    <property type="evidence" value="ECO:0007669"/>
    <property type="project" value="TreeGrafter"/>
</dbReference>
<accession>A0A443STV5</accession>
<dbReference type="InterPro" id="IPR057525">
    <property type="entry name" value="UTP20_C"/>
</dbReference>
<dbReference type="STRING" id="299467.A0A443STV5"/>
<dbReference type="AlphaFoldDB" id="A0A443STV5"/>
<comment type="caution">
    <text evidence="3">The sequence shown here is derived from an EMBL/GenBank/DDBJ whole genome shotgun (WGS) entry which is preliminary data.</text>
</comment>
<dbReference type="InterPro" id="IPR052575">
    <property type="entry name" value="SSU_processome_comp_20"/>
</dbReference>
<dbReference type="VEuPathDB" id="VectorBase:LDEU001098"/>
<evidence type="ECO:0000259" key="1">
    <source>
        <dbReference type="Pfam" id="PF20416"/>
    </source>
</evidence>
<dbReference type="InterPro" id="IPR011989">
    <property type="entry name" value="ARM-like"/>
</dbReference>
<dbReference type="PANTHER" id="PTHR17695:SF11">
    <property type="entry name" value="SMALL SUBUNIT PROCESSOME COMPONENT 20 HOMOLOG"/>
    <property type="match status" value="1"/>
</dbReference>
<organism evidence="3 4">
    <name type="scientific">Leptotrombidium deliense</name>
    <dbReference type="NCBI Taxonomy" id="299467"/>
    <lineage>
        <taxon>Eukaryota</taxon>
        <taxon>Metazoa</taxon>
        <taxon>Ecdysozoa</taxon>
        <taxon>Arthropoda</taxon>
        <taxon>Chelicerata</taxon>
        <taxon>Arachnida</taxon>
        <taxon>Acari</taxon>
        <taxon>Acariformes</taxon>
        <taxon>Trombidiformes</taxon>
        <taxon>Prostigmata</taxon>
        <taxon>Anystina</taxon>
        <taxon>Parasitengona</taxon>
        <taxon>Trombiculoidea</taxon>
        <taxon>Trombiculidae</taxon>
        <taxon>Leptotrombidium</taxon>
    </lineage>
</organism>
<dbReference type="GO" id="GO:0030686">
    <property type="term" value="C:90S preribosome"/>
    <property type="evidence" value="ECO:0007669"/>
    <property type="project" value="TreeGrafter"/>
</dbReference>
<evidence type="ECO:0000313" key="3">
    <source>
        <dbReference type="EMBL" id="RWS30941.1"/>
    </source>
</evidence>
<gene>
    <name evidence="3" type="ORF">B4U80_11722</name>
</gene>
<dbReference type="Proteomes" id="UP000288716">
    <property type="component" value="Unassembled WGS sequence"/>
</dbReference>
<dbReference type="Gene3D" id="1.25.10.10">
    <property type="entry name" value="Leucine-rich Repeat Variant"/>
    <property type="match status" value="1"/>
</dbReference>
<dbReference type="Pfam" id="PF20416">
    <property type="entry name" value="UTP20"/>
    <property type="match status" value="1"/>
</dbReference>
<dbReference type="PANTHER" id="PTHR17695">
    <property type="entry name" value="SMALL SUBUNIT PROCESSOME COMPONENT 20 HOMOLOG"/>
    <property type="match status" value="1"/>
</dbReference>
<dbReference type="Pfam" id="PF23099">
    <property type="entry name" value="UTP20_C"/>
    <property type="match status" value="1"/>
</dbReference>
<feature type="domain" description="U3 small nucleolar RNA-associated protein 20" evidence="1">
    <location>
        <begin position="2"/>
        <end position="90"/>
    </location>
</feature>
<name>A0A443STV5_9ACAR</name>
<dbReference type="InterPro" id="IPR016024">
    <property type="entry name" value="ARM-type_fold"/>
</dbReference>
<dbReference type="SUPFAM" id="SSF48371">
    <property type="entry name" value="ARM repeat"/>
    <property type="match status" value="1"/>
</dbReference>
<dbReference type="InterPro" id="IPR046523">
    <property type="entry name" value="UTP20_dom"/>
</dbReference>
<dbReference type="EMBL" id="NCKV01000321">
    <property type="protein sequence ID" value="RWS30941.1"/>
    <property type="molecule type" value="Genomic_DNA"/>
</dbReference>
<keyword evidence="4" id="KW-1185">Reference proteome</keyword>
<reference evidence="3 4" key="1">
    <citation type="journal article" date="2018" name="Gigascience">
        <title>Genomes of trombidid mites reveal novel predicted allergens and laterally-transferred genes associated with secondary metabolism.</title>
        <authorList>
            <person name="Dong X."/>
            <person name="Chaisiri K."/>
            <person name="Xia D."/>
            <person name="Armstrong S.D."/>
            <person name="Fang Y."/>
            <person name="Donnelly M.J."/>
            <person name="Kadowaki T."/>
            <person name="McGarry J.W."/>
            <person name="Darby A.C."/>
            <person name="Makepeace B.L."/>
        </authorList>
    </citation>
    <scope>NUCLEOTIDE SEQUENCE [LARGE SCALE GENOMIC DNA]</scope>
    <source>
        <strain evidence="3">UoL-UT</strain>
    </source>
</reference>
<proteinExistence type="predicted"/>